<evidence type="ECO:0000256" key="1">
    <source>
        <dbReference type="SAM" id="MobiDB-lite"/>
    </source>
</evidence>
<feature type="region of interest" description="Disordered" evidence="1">
    <location>
        <begin position="100"/>
        <end position="140"/>
    </location>
</feature>
<dbReference type="EMBL" id="HBGE01043220">
    <property type="protein sequence ID" value="CAD9139197.1"/>
    <property type="molecule type" value="Transcribed_RNA"/>
</dbReference>
<feature type="compositionally biased region" description="Basic and acidic residues" evidence="1">
    <location>
        <begin position="109"/>
        <end position="127"/>
    </location>
</feature>
<evidence type="ECO:0000313" key="2">
    <source>
        <dbReference type="EMBL" id="CAD9139197.1"/>
    </source>
</evidence>
<accession>A0A7S1QGP2</accession>
<dbReference type="AlphaFoldDB" id="A0A7S1QGP2"/>
<name>A0A7S1QGP2_ALECA</name>
<proteinExistence type="predicted"/>
<reference evidence="2" key="1">
    <citation type="submission" date="2021-01" db="EMBL/GenBank/DDBJ databases">
        <authorList>
            <person name="Corre E."/>
            <person name="Pelletier E."/>
            <person name="Niang G."/>
            <person name="Scheremetjew M."/>
            <person name="Finn R."/>
            <person name="Kale V."/>
            <person name="Holt S."/>
            <person name="Cochrane G."/>
            <person name="Meng A."/>
            <person name="Brown T."/>
            <person name="Cohen L."/>
        </authorList>
    </citation>
    <scope>NUCLEOTIDE SEQUENCE</scope>
    <source>
        <strain evidence="2">OF101</strain>
    </source>
</reference>
<gene>
    <name evidence="2" type="ORF">ACAT0790_LOCUS26082</name>
</gene>
<dbReference type="Gene3D" id="1.10.287.110">
    <property type="entry name" value="DnaJ domain"/>
    <property type="match status" value="1"/>
</dbReference>
<organism evidence="2">
    <name type="scientific">Alexandrium catenella</name>
    <name type="common">Red tide dinoflagellate</name>
    <name type="synonym">Gonyaulax catenella</name>
    <dbReference type="NCBI Taxonomy" id="2925"/>
    <lineage>
        <taxon>Eukaryota</taxon>
        <taxon>Sar</taxon>
        <taxon>Alveolata</taxon>
        <taxon>Dinophyceae</taxon>
        <taxon>Gonyaulacales</taxon>
        <taxon>Pyrocystaceae</taxon>
        <taxon>Alexandrium</taxon>
    </lineage>
</organism>
<evidence type="ECO:0008006" key="3">
    <source>
        <dbReference type="Google" id="ProtNLM"/>
    </source>
</evidence>
<sequence length="229" mass="26175">MMLEGNWEDVSGELETAAVSCDTFVPYDAFEGIVNLFSYYEPLPAWEWMSARNSLLFLSKSIRKSQMDMLRNLDGPYRMETSRSIDFMVERLEKASKMFEPGGFYMPPKDPRDKVDREGRGRPRMPEPRPFAGAKGPPNEEAYRRRLVMGTLRREAQMAVEAAGGRALALLERVDGELEVAENAASPDVARSKALRQLLRELHPDRNPDNQADVRPVFEYVVKLRDETK</sequence>
<dbReference type="InterPro" id="IPR036869">
    <property type="entry name" value="J_dom_sf"/>
</dbReference>
<protein>
    <recommendedName>
        <fullName evidence="3">J domain-containing protein</fullName>
    </recommendedName>
</protein>